<gene>
    <name evidence="2" type="ORF">AVDCRST_MAG37-430</name>
</gene>
<evidence type="ECO:0000256" key="1">
    <source>
        <dbReference type="SAM" id="MobiDB-lite"/>
    </source>
</evidence>
<dbReference type="AlphaFoldDB" id="A0A6J4Q5M1"/>
<feature type="non-terminal residue" evidence="2">
    <location>
        <position position="63"/>
    </location>
</feature>
<feature type="region of interest" description="Disordered" evidence="1">
    <location>
        <begin position="1"/>
        <end position="63"/>
    </location>
</feature>
<feature type="compositionally biased region" description="Basic and acidic residues" evidence="1">
    <location>
        <begin position="9"/>
        <end position="18"/>
    </location>
</feature>
<feature type="compositionally biased region" description="Basic residues" evidence="1">
    <location>
        <begin position="19"/>
        <end position="30"/>
    </location>
</feature>
<name>A0A6J4Q5M1_9ACTN</name>
<protein>
    <submittedName>
        <fullName evidence="2">Uncharacterized protein</fullName>
    </submittedName>
</protein>
<accession>A0A6J4Q5M1</accession>
<reference evidence="2" key="1">
    <citation type="submission" date="2020-02" db="EMBL/GenBank/DDBJ databases">
        <authorList>
            <person name="Meier V. D."/>
        </authorList>
    </citation>
    <scope>NUCLEOTIDE SEQUENCE</scope>
    <source>
        <strain evidence="2">AVDCRST_MAG37</strain>
    </source>
</reference>
<dbReference type="EMBL" id="CADCVD010000019">
    <property type="protein sequence ID" value="CAA9428592.1"/>
    <property type="molecule type" value="Genomic_DNA"/>
</dbReference>
<feature type="non-terminal residue" evidence="2">
    <location>
        <position position="1"/>
    </location>
</feature>
<evidence type="ECO:0000313" key="2">
    <source>
        <dbReference type="EMBL" id="CAA9428592.1"/>
    </source>
</evidence>
<sequence length="63" mass="7292">GRTRPAPPGERDNRDRRSFIRRRTRGRARPPYRDGPLPSLHRRSRAKAQPPHPREDSSGTGRI</sequence>
<organism evidence="2">
    <name type="scientific">uncultured Rubrobacteraceae bacterium</name>
    <dbReference type="NCBI Taxonomy" id="349277"/>
    <lineage>
        <taxon>Bacteria</taxon>
        <taxon>Bacillati</taxon>
        <taxon>Actinomycetota</taxon>
        <taxon>Rubrobacteria</taxon>
        <taxon>Rubrobacterales</taxon>
        <taxon>Rubrobacteraceae</taxon>
        <taxon>environmental samples</taxon>
    </lineage>
</organism>
<proteinExistence type="predicted"/>